<dbReference type="InterPro" id="IPR011989">
    <property type="entry name" value="ARM-like"/>
</dbReference>
<dbReference type="STRING" id="105231.A0A1Y1IMU8"/>
<feature type="domain" description="Serine/threonine-protein phosphatase 4 regulatory subunit 3-like central" evidence="4">
    <location>
        <begin position="435"/>
        <end position="597"/>
    </location>
</feature>
<keyword evidence="6" id="KW-1185">Reference proteome</keyword>
<evidence type="ECO:0000256" key="2">
    <source>
        <dbReference type="ARBA" id="ARBA00023242"/>
    </source>
</evidence>
<dbReference type="Pfam" id="PF04802">
    <property type="entry name" value="PP4R3"/>
    <property type="match status" value="1"/>
</dbReference>
<dbReference type="EMBL" id="DF237594">
    <property type="protein sequence ID" value="GAQ90481.1"/>
    <property type="molecule type" value="Genomic_DNA"/>
</dbReference>
<evidence type="ECO:0000313" key="6">
    <source>
        <dbReference type="Proteomes" id="UP000054558"/>
    </source>
</evidence>
<organism evidence="5 6">
    <name type="scientific">Klebsormidium nitens</name>
    <name type="common">Green alga</name>
    <name type="synonym">Ulothrix nitens</name>
    <dbReference type="NCBI Taxonomy" id="105231"/>
    <lineage>
        <taxon>Eukaryota</taxon>
        <taxon>Viridiplantae</taxon>
        <taxon>Streptophyta</taxon>
        <taxon>Klebsormidiophyceae</taxon>
        <taxon>Klebsormidiales</taxon>
        <taxon>Klebsormidiaceae</taxon>
        <taxon>Klebsormidium</taxon>
    </lineage>
</organism>
<protein>
    <recommendedName>
        <fullName evidence="4">Serine/threonine-protein phosphatase 4 regulatory subunit 3-like central domain-containing protein</fullName>
    </recommendedName>
</protein>
<dbReference type="SUPFAM" id="SSF48371">
    <property type="entry name" value="ARM repeat"/>
    <property type="match status" value="1"/>
</dbReference>
<evidence type="ECO:0000259" key="4">
    <source>
        <dbReference type="Pfam" id="PF04802"/>
    </source>
</evidence>
<dbReference type="InterPro" id="IPR006887">
    <property type="entry name" value="P4R3-like_central_dom"/>
</dbReference>
<accession>A0A1Y1IMU8</accession>
<sequence length="619" mass="68372">MDRAQELTASQVHHFIFTAAREEAGPGIRRGRNGSRRHSNAKHQTLMGKPAEQRAITCAQDTKEAESAGVGQDNNHSASALEEPHQRFEHVLNNLSSSVISLLRKNHEMAQNRNQAQHSSGVPSYTQQRTILGAVVPNAPALWYGASPSVESASKSEPARNEEAVFKVKEEPKSSESGMDAVGAAGETRAEEGKAVGGEESTAPAHQEEEEPQQLNQVDESLKLEVLREWLELLVPGSGQNLVFPNARGPTERPVKHPDGAAFGAAATAGNMKEQYFLKSALNKRLDEVREGCKAGLKNGPRLEYILRNFVDLLNLGLEKLTPRQFKPLFRRAMSFRCLRRALRACFDARDSRAQFWYAAASVLALLARDPALLRNHLDFVRGIIDQFCIVGEMLHADNGTLRRRLLSLTRSLIDLVPSNGSPWLEPVLDVIIEQMVTQLKADVRDPTGALAENSDGLARACALLTYCVHYHGARLRPLLFRHGALEAVARLAGHVEPHVAIAAVGFLRACLAKRDPHYVVRLMQGDLLAPAITTFRAAAHARTNTEITDAVHQLLEFVLEEDAPVAALVRHILERFDQSDFPGPYAGVFQRLVRRFTKLMTRDLIEATGKVIQKKGPW</sequence>
<dbReference type="GO" id="GO:0019888">
    <property type="term" value="F:protein phosphatase regulator activity"/>
    <property type="evidence" value="ECO:0007669"/>
    <property type="project" value="InterPro"/>
</dbReference>
<name>A0A1Y1IMU8_KLENI</name>
<dbReference type="GO" id="GO:0005634">
    <property type="term" value="C:nucleus"/>
    <property type="evidence" value="ECO:0007669"/>
    <property type="project" value="UniProtKB-SubCell"/>
</dbReference>
<evidence type="ECO:0000313" key="5">
    <source>
        <dbReference type="EMBL" id="GAQ90481.1"/>
    </source>
</evidence>
<feature type="region of interest" description="Disordered" evidence="3">
    <location>
        <begin position="149"/>
        <end position="217"/>
    </location>
</feature>
<dbReference type="InterPro" id="IPR016024">
    <property type="entry name" value="ARM-type_fold"/>
</dbReference>
<dbReference type="PANTHER" id="PTHR23318">
    <property type="entry name" value="ATP SYNTHASE GAMMA-RELATED"/>
    <property type="match status" value="1"/>
</dbReference>
<evidence type="ECO:0000256" key="3">
    <source>
        <dbReference type="SAM" id="MobiDB-lite"/>
    </source>
</evidence>
<dbReference type="AlphaFoldDB" id="A0A1Y1IMU8"/>
<comment type="subcellular location">
    <subcellularLocation>
        <location evidence="1">Nucleus</location>
    </subcellularLocation>
</comment>
<keyword evidence="2" id="KW-0539">Nucleus</keyword>
<feature type="compositionally biased region" description="Basic and acidic residues" evidence="3">
    <location>
        <begin position="157"/>
        <end position="174"/>
    </location>
</feature>
<gene>
    <name evidence="5" type="ORF">KFL_006450020</name>
</gene>
<evidence type="ECO:0000256" key="1">
    <source>
        <dbReference type="ARBA" id="ARBA00004123"/>
    </source>
</evidence>
<dbReference type="PANTHER" id="PTHR23318:SF0">
    <property type="entry name" value="SERINE_THREONINE-PROTEIN PHOSPHATASE 4 REGULATORY SUBUNIT 3"/>
    <property type="match status" value="1"/>
</dbReference>
<feature type="compositionally biased region" description="Basic residues" evidence="3">
    <location>
        <begin position="29"/>
        <end position="41"/>
    </location>
</feature>
<dbReference type="Gene3D" id="1.25.10.10">
    <property type="entry name" value="Leucine-rich Repeat Variant"/>
    <property type="match status" value="1"/>
</dbReference>
<feature type="region of interest" description="Disordered" evidence="3">
    <location>
        <begin position="23"/>
        <end position="82"/>
    </location>
</feature>
<proteinExistence type="predicted"/>
<dbReference type="Proteomes" id="UP000054558">
    <property type="component" value="Unassembled WGS sequence"/>
</dbReference>
<dbReference type="InterPro" id="IPR051137">
    <property type="entry name" value="PP4R3-like"/>
</dbReference>
<reference evidence="5 6" key="1">
    <citation type="journal article" date="2014" name="Nat. Commun.">
        <title>Klebsormidium flaccidum genome reveals primary factors for plant terrestrial adaptation.</title>
        <authorList>
            <person name="Hori K."/>
            <person name="Maruyama F."/>
            <person name="Fujisawa T."/>
            <person name="Togashi T."/>
            <person name="Yamamoto N."/>
            <person name="Seo M."/>
            <person name="Sato S."/>
            <person name="Yamada T."/>
            <person name="Mori H."/>
            <person name="Tajima N."/>
            <person name="Moriyama T."/>
            <person name="Ikeuchi M."/>
            <person name="Watanabe M."/>
            <person name="Wada H."/>
            <person name="Kobayashi K."/>
            <person name="Saito M."/>
            <person name="Masuda T."/>
            <person name="Sasaki-Sekimoto Y."/>
            <person name="Mashiguchi K."/>
            <person name="Awai K."/>
            <person name="Shimojima M."/>
            <person name="Masuda S."/>
            <person name="Iwai M."/>
            <person name="Nobusawa T."/>
            <person name="Narise T."/>
            <person name="Kondo S."/>
            <person name="Saito H."/>
            <person name="Sato R."/>
            <person name="Murakawa M."/>
            <person name="Ihara Y."/>
            <person name="Oshima-Yamada Y."/>
            <person name="Ohtaka K."/>
            <person name="Satoh M."/>
            <person name="Sonobe K."/>
            <person name="Ishii M."/>
            <person name="Ohtani R."/>
            <person name="Kanamori-Sato M."/>
            <person name="Honoki R."/>
            <person name="Miyazaki D."/>
            <person name="Mochizuki H."/>
            <person name="Umetsu J."/>
            <person name="Higashi K."/>
            <person name="Shibata D."/>
            <person name="Kamiya Y."/>
            <person name="Sato N."/>
            <person name="Nakamura Y."/>
            <person name="Tabata S."/>
            <person name="Ida S."/>
            <person name="Kurokawa K."/>
            <person name="Ohta H."/>
        </authorList>
    </citation>
    <scope>NUCLEOTIDE SEQUENCE [LARGE SCALE GENOMIC DNA]</scope>
    <source>
        <strain evidence="5 6">NIES-2285</strain>
    </source>
</reference>